<evidence type="ECO:0000256" key="2">
    <source>
        <dbReference type="ARBA" id="ARBA00022801"/>
    </source>
</evidence>
<evidence type="ECO:0000256" key="5">
    <source>
        <dbReference type="SAM" id="SignalP"/>
    </source>
</evidence>
<keyword evidence="3 4" id="KW-0326">Glycosidase</keyword>
<feature type="domain" description="Glycoside hydrolase family 5" evidence="6">
    <location>
        <begin position="69"/>
        <end position="352"/>
    </location>
</feature>
<name>A0ABQ9KVH7_HEVBR</name>
<proteinExistence type="inferred from homology"/>
<dbReference type="Gene3D" id="3.20.20.80">
    <property type="entry name" value="Glycosidases"/>
    <property type="match status" value="1"/>
</dbReference>
<gene>
    <name evidence="7" type="ORF">P3X46_030101</name>
</gene>
<keyword evidence="8" id="KW-1185">Reference proteome</keyword>
<dbReference type="SUPFAM" id="SSF51445">
    <property type="entry name" value="(Trans)glycosidases"/>
    <property type="match status" value="1"/>
</dbReference>
<dbReference type="Proteomes" id="UP001174677">
    <property type="component" value="Chromosome 16"/>
</dbReference>
<dbReference type="Pfam" id="PF00150">
    <property type="entry name" value="Cellulase"/>
    <property type="match status" value="1"/>
</dbReference>
<dbReference type="PANTHER" id="PTHR31263">
    <property type="entry name" value="CELLULASE FAMILY PROTEIN (AFU_ORTHOLOGUE AFUA_5G14560)"/>
    <property type="match status" value="1"/>
</dbReference>
<evidence type="ECO:0000256" key="3">
    <source>
        <dbReference type="ARBA" id="ARBA00023295"/>
    </source>
</evidence>
<evidence type="ECO:0000256" key="4">
    <source>
        <dbReference type="RuleBase" id="RU361153"/>
    </source>
</evidence>
<dbReference type="InterPro" id="IPR001547">
    <property type="entry name" value="Glyco_hydro_5"/>
</dbReference>
<comment type="caution">
    <text evidence="7">The sequence shown here is derived from an EMBL/GenBank/DDBJ whole genome shotgun (WGS) entry which is preliminary data.</text>
</comment>
<feature type="chain" id="PRO_5045239474" description="Glycoside hydrolase family 5 domain-containing protein" evidence="5">
    <location>
        <begin position="23"/>
        <end position="542"/>
    </location>
</feature>
<evidence type="ECO:0000313" key="7">
    <source>
        <dbReference type="EMBL" id="KAJ9148002.1"/>
    </source>
</evidence>
<evidence type="ECO:0000259" key="6">
    <source>
        <dbReference type="Pfam" id="PF00150"/>
    </source>
</evidence>
<dbReference type="InterPro" id="IPR017853">
    <property type="entry name" value="GH"/>
</dbReference>
<evidence type="ECO:0000313" key="8">
    <source>
        <dbReference type="Proteomes" id="UP001174677"/>
    </source>
</evidence>
<keyword evidence="5" id="KW-0732">Signal</keyword>
<accession>A0ABQ9KVH7</accession>
<evidence type="ECO:0000256" key="1">
    <source>
        <dbReference type="ARBA" id="ARBA00005641"/>
    </source>
</evidence>
<organism evidence="7 8">
    <name type="scientific">Hevea brasiliensis</name>
    <name type="common">Para rubber tree</name>
    <name type="synonym">Siphonia brasiliensis</name>
    <dbReference type="NCBI Taxonomy" id="3981"/>
    <lineage>
        <taxon>Eukaryota</taxon>
        <taxon>Viridiplantae</taxon>
        <taxon>Streptophyta</taxon>
        <taxon>Embryophyta</taxon>
        <taxon>Tracheophyta</taxon>
        <taxon>Spermatophyta</taxon>
        <taxon>Magnoliopsida</taxon>
        <taxon>eudicotyledons</taxon>
        <taxon>Gunneridae</taxon>
        <taxon>Pentapetalae</taxon>
        <taxon>rosids</taxon>
        <taxon>fabids</taxon>
        <taxon>Malpighiales</taxon>
        <taxon>Euphorbiaceae</taxon>
        <taxon>Crotonoideae</taxon>
        <taxon>Micrandreae</taxon>
        <taxon>Hevea</taxon>
    </lineage>
</organism>
<reference evidence="7" key="1">
    <citation type="journal article" date="2023" name="Plant Biotechnol. J.">
        <title>Chromosome-level wild Hevea brasiliensis genome provides new tools for genomic-assisted breeding and valuable loci to elevate rubber yield.</title>
        <authorList>
            <person name="Cheng H."/>
            <person name="Song X."/>
            <person name="Hu Y."/>
            <person name="Wu T."/>
            <person name="Yang Q."/>
            <person name="An Z."/>
            <person name="Feng S."/>
            <person name="Deng Z."/>
            <person name="Wu W."/>
            <person name="Zeng X."/>
            <person name="Tu M."/>
            <person name="Wang X."/>
            <person name="Huang H."/>
        </authorList>
    </citation>
    <scope>NUCLEOTIDE SEQUENCE</scope>
    <source>
        <strain evidence="7">MT/VB/25A 57/8</strain>
    </source>
</reference>
<keyword evidence="2 4" id="KW-0378">Hydrolase</keyword>
<feature type="signal peptide" evidence="5">
    <location>
        <begin position="1"/>
        <end position="22"/>
    </location>
</feature>
<protein>
    <recommendedName>
        <fullName evidence="6">Glycoside hydrolase family 5 domain-containing protein</fullName>
    </recommendedName>
</protein>
<dbReference type="PANTHER" id="PTHR31263:SF0">
    <property type="entry name" value="CELLULASE FAMILY PROTEIN (AFU_ORTHOLOGUE AFUA_5G14560)"/>
    <property type="match status" value="1"/>
</dbReference>
<comment type="similarity">
    <text evidence="1 4">Belongs to the glycosyl hydrolase 5 (cellulase A) family.</text>
</comment>
<sequence>MKMAGKMLLQALLLLLFLFVLGIPCFSLPLSINGRWIVDAKTGQRVKLACGNWPSHVEIMLAEGLDKQPLQYIIAQLRQHHFNCVRFTWATHMFTRYANRTVMESLDSFNLTDAKAGIAKNNPFVLKLTLVQAFEAVIDHFGAQGVMVVLDNQVSRPTWCCGYDDGNGFFGDADFDADEWLQGLAMVAGRFKGKSQVIGISTRNELRGPLANEDDWYKYIYQGGATIHKANPDVLIFASGLAYASDLTFLKKKHLQTNFDNKLLYEAHWYAFSWGEGKVWGMEFVNKACQSKTQYFINQTGFVVNGDNPFPMFVGEFGLDQRGLSRADEHFYACFLAYAADEDLDWGVWAWQGSYYYRENKTGTEETYGVMDFNWNRVRNKEFQNRMQLIKSKLQDPSSRISTSFIMFHPLSGSCINTEDRKGIYATGCKAPSHWIHEGDRTPIRLRGTKLCLKAVGDGLEPILSEDCSSKQSSWTSLSESKLHLAAIDENGEYLCLQKESRYTTRILTSSCVFIHEEPECQKDPQKDPVTQWFKLVKTNVL</sequence>
<dbReference type="EMBL" id="JARPOI010000016">
    <property type="protein sequence ID" value="KAJ9148002.1"/>
    <property type="molecule type" value="Genomic_DNA"/>
</dbReference>